<proteinExistence type="predicted"/>
<feature type="transmembrane region" description="Helical" evidence="1">
    <location>
        <begin position="177"/>
        <end position="199"/>
    </location>
</feature>
<dbReference type="AlphaFoldDB" id="A0A097EMJ0"/>
<evidence type="ECO:0000313" key="2">
    <source>
        <dbReference type="EMBL" id="AIT08787.1"/>
    </source>
</evidence>
<dbReference type="KEGG" id="frf:LO80_01545"/>
<feature type="transmembrane region" description="Helical" evidence="1">
    <location>
        <begin position="151"/>
        <end position="171"/>
    </location>
</feature>
<keyword evidence="1" id="KW-0812">Transmembrane</keyword>
<accession>A0A097EMJ0</accession>
<dbReference type="EMBL" id="CP009574">
    <property type="protein sequence ID" value="AIT08787.1"/>
    <property type="molecule type" value="Genomic_DNA"/>
</dbReference>
<protein>
    <submittedName>
        <fullName evidence="2">Uncharacterized protein</fullName>
    </submittedName>
</protein>
<evidence type="ECO:0000256" key="1">
    <source>
        <dbReference type="SAM" id="Phobius"/>
    </source>
</evidence>
<feature type="transmembrane region" description="Helical" evidence="1">
    <location>
        <begin position="20"/>
        <end position="36"/>
    </location>
</feature>
<keyword evidence="3" id="KW-1185">Reference proteome</keyword>
<keyword evidence="1" id="KW-1133">Transmembrane helix</keyword>
<dbReference type="Proteomes" id="UP000029672">
    <property type="component" value="Chromosome"/>
</dbReference>
<dbReference type="HOGENOM" id="CLU_1233539_0_0_6"/>
<reference evidence="2 3" key="1">
    <citation type="submission" date="2014-10" db="EMBL/GenBank/DDBJ databases">
        <title>Whole genome sequence of Francisella endociliophora strain FSC1006, isolated from a laboratory culture of the marine ciliate Euplotes raikovi.</title>
        <authorList>
            <person name="Granberg M."/>
            <person name="Backman S."/>
            <person name="Lundmark E."/>
            <person name="Nilsson E."/>
            <person name="Karlsson E."/>
            <person name="Thelaus J."/>
            <person name="Ohrman C."/>
            <person name="Larkeryd A."/>
            <person name="Stenberg P."/>
        </authorList>
    </citation>
    <scope>NUCLEOTIDE SEQUENCE [LARGE SCALE GENOMIC DNA]</scope>
    <source>
        <strain evidence="2 3">FSC1006</strain>
    </source>
</reference>
<dbReference type="RefSeq" id="WP_040007928.1">
    <property type="nucleotide sequence ID" value="NZ_CP009574.1"/>
</dbReference>
<organism evidence="2 3">
    <name type="scientific">Candidatus Francisella endociliophora</name>
    <dbReference type="NCBI Taxonomy" id="653937"/>
    <lineage>
        <taxon>Bacteria</taxon>
        <taxon>Pseudomonadati</taxon>
        <taxon>Pseudomonadota</taxon>
        <taxon>Gammaproteobacteria</taxon>
        <taxon>Thiotrichales</taxon>
        <taxon>Francisellaceae</taxon>
        <taxon>Francisella</taxon>
    </lineage>
</organism>
<evidence type="ECO:0000313" key="3">
    <source>
        <dbReference type="Proteomes" id="UP000029672"/>
    </source>
</evidence>
<name>A0A097EMJ0_9GAMM</name>
<keyword evidence="1" id="KW-0472">Membrane</keyword>
<sequence length="224" mass="26380">MSDLISQINSLVDLTNKMETKSIITLVAIAILIFFYKRFKNPFSKENRVYKKLERLNELSTKIANNPNTFFKKIIELKLLLSSGQLLYSNFKITIYNDYKTNLLFKALEVLKPHEIKILGASSILHFEKEKILLKKGQVSKYNSYLKKLRLLYAFFMILFLFIGGSIFVFFDKNYFMLIFGIFLTILGFIFEILAMNIGDKIIRKRNYKKILAKIKKSEYIFLK</sequence>
<dbReference type="STRING" id="1547445.LO80_01545"/>
<gene>
    <name evidence="2" type="ORF">LO80_01545</name>
</gene>